<feature type="non-terminal residue" evidence="1">
    <location>
        <position position="131"/>
    </location>
</feature>
<dbReference type="EMBL" id="CAJVPW010006970">
    <property type="protein sequence ID" value="CAG8575308.1"/>
    <property type="molecule type" value="Genomic_DNA"/>
</dbReference>
<evidence type="ECO:0000313" key="1">
    <source>
        <dbReference type="EMBL" id="CAG8575308.1"/>
    </source>
</evidence>
<proteinExistence type="predicted"/>
<keyword evidence="2" id="KW-1185">Reference proteome</keyword>
<evidence type="ECO:0000313" key="2">
    <source>
        <dbReference type="Proteomes" id="UP000789366"/>
    </source>
</evidence>
<name>A0ACA9MAQ1_9GLOM</name>
<dbReference type="Proteomes" id="UP000789366">
    <property type="component" value="Unassembled WGS sequence"/>
</dbReference>
<organism evidence="1 2">
    <name type="scientific">Cetraspora pellucida</name>
    <dbReference type="NCBI Taxonomy" id="1433469"/>
    <lineage>
        <taxon>Eukaryota</taxon>
        <taxon>Fungi</taxon>
        <taxon>Fungi incertae sedis</taxon>
        <taxon>Mucoromycota</taxon>
        <taxon>Glomeromycotina</taxon>
        <taxon>Glomeromycetes</taxon>
        <taxon>Diversisporales</taxon>
        <taxon>Gigasporaceae</taxon>
        <taxon>Cetraspora</taxon>
    </lineage>
</organism>
<reference evidence="1" key="1">
    <citation type="submission" date="2021-06" db="EMBL/GenBank/DDBJ databases">
        <authorList>
            <person name="Kallberg Y."/>
            <person name="Tangrot J."/>
            <person name="Rosling A."/>
        </authorList>
    </citation>
    <scope>NUCLEOTIDE SEQUENCE</scope>
    <source>
        <strain evidence="1">28 12/20/2015</strain>
    </source>
</reference>
<gene>
    <name evidence="1" type="ORF">SPELUC_LOCUS6151</name>
</gene>
<comment type="caution">
    <text evidence="1">The sequence shown here is derived from an EMBL/GenBank/DDBJ whole genome shotgun (WGS) entry which is preliminary data.</text>
</comment>
<protein>
    <submittedName>
        <fullName evidence="1">6370_t:CDS:1</fullName>
    </submittedName>
</protein>
<sequence>MMQGSDIGIRDSRYFRKRILFSLMLPFIKYPHFRRDRDDRDSRDREGSIDYRRHTFTLDESAKKVMNVKGKLSRNYVFTKKKNKKLFRQDEREIYGTPMNRSTKRREFDELGRAPGERILYNDRRNNGDIR</sequence>
<accession>A0ACA9MAQ1</accession>